<dbReference type="AlphaFoldDB" id="A0AAV4XD03"/>
<feature type="compositionally biased region" description="Polar residues" evidence="1">
    <location>
        <begin position="100"/>
        <end position="116"/>
    </location>
</feature>
<name>A0AAV4XD03_CAEEX</name>
<dbReference type="Proteomes" id="UP001054945">
    <property type="component" value="Unassembled WGS sequence"/>
</dbReference>
<evidence type="ECO:0000313" key="3">
    <source>
        <dbReference type="Proteomes" id="UP001054945"/>
    </source>
</evidence>
<keyword evidence="3" id="KW-1185">Reference proteome</keyword>
<comment type="caution">
    <text evidence="2">The sequence shown here is derived from an EMBL/GenBank/DDBJ whole genome shotgun (WGS) entry which is preliminary data.</text>
</comment>
<gene>
    <name evidence="2" type="ORF">CEXT_621631</name>
</gene>
<proteinExistence type="predicted"/>
<protein>
    <submittedName>
        <fullName evidence="2">Uncharacterized protein</fullName>
    </submittedName>
</protein>
<feature type="compositionally biased region" description="Basic and acidic residues" evidence="1">
    <location>
        <begin position="137"/>
        <end position="150"/>
    </location>
</feature>
<evidence type="ECO:0000256" key="1">
    <source>
        <dbReference type="SAM" id="MobiDB-lite"/>
    </source>
</evidence>
<feature type="compositionally biased region" description="Acidic residues" evidence="1">
    <location>
        <begin position="61"/>
        <end position="78"/>
    </location>
</feature>
<sequence length="189" mass="21199">MSGNINFPCHIKCVERDKSGIFLAIIAEAVMDTSDPEGIHIIQEYVIKQRDEEKIQDDVMEVNETAESDNCDEMEETDPATPSTEERMDDSDDDCKSSKNATFEQKPSSPKPNNVVSDVIEIGSSSDVSTEPGCELLESRKREARREERSNLLTEQPVFISDEIEVIEVKNSEHDSSDSLPSLKEFIVI</sequence>
<evidence type="ECO:0000313" key="2">
    <source>
        <dbReference type="EMBL" id="GIY91846.1"/>
    </source>
</evidence>
<dbReference type="EMBL" id="BPLR01017462">
    <property type="protein sequence ID" value="GIY91846.1"/>
    <property type="molecule type" value="Genomic_DNA"/>
</dbReference>
<reference evidence="2 3" key="1">
    <citation type="submission" date="2021-06" db="EMBL/GenBank/DDBJ databases">
        <title>Caerostris extrusa draft genome.</title>
        <authorList>
            <person name="Kono N."/>
            <person name="Arakawa K."/>
        </authorList>
    </citation>
    <scope>NUCLEOTIDE SEQUENCE [LARGE SCALE GENOMIC DNA]</scope>
</reference>
<organism evidence="2 3">
    <name type="scientific">Caerostris extrusa</name>
    <name type="common">Bark spider</name>
    <name type="synonym">Caerostris bankana</name>
    <dbReference type="NCBI Taxonomy" id="172846"/>
    <lineage>
        <taxon>Eukaryota</taxon>
        <taxon>Metazoa</taxon>
        <taxon>Ecdysozoa</taxon>
        <taxon>Arthropoda</taxon>
        <taxon>Chelicerata</taxon>
        <taxon>Arachnida</taxon>
        <taxon>Araneae</taxon>
        <taxon>Araneomorphae</taxon>
        <taxon>Entelegynae</taxon>
        <taxon>Araneoidea</taxon>
        <taxon>Araneidae</taxon>
        <taxon>Caerostris</taxon>
    </lineage>
</organism>
<accession>A0AAV4XD03</accession>
<feature type="region of interest" description="Disordered" evidence="1">
    <location>
        <begin position="61"/>
        <end position="151"/>
    </location>
</feature>